<keyword evidence="4" id="KW-0804">Transcription</keyword>
<evidence type="ECO:0000313" key="7">
    <source>
        <dbReference type="Proteomes" id="UP000016922"/>
    </source>
</evidence>
<dbReference type="PANTHER" id="PTHR47660">
    <property type="entry name" value="TRANSCRIPTION FACTOR WITH C2H2 AND ZN(2)-CYS(6) DNA BINDING DOMAIN (EUROFUNG)-RELATED-RELATED"/>
    <property type="match status" value="1"/>
</dbReference>
<evidence type="ECO:0000256" key="2">
    <source>
        <dbReference type="ARBA" id="ARBA00022833"/>
    </source>
</evidence>
<dbReference type="PANTHER" id="PTHR47660:SF3">
    <property type="entry name" value="FINGER DOMAIN PROTEIN, PUTATIVE (AFU_ORTHOLOGUE AFUA_4G03310)-RELATED"/>
    <property type="match status" value="1"/>
</dbReference>
<dbReference type="Proteomes" id="UP000016922">
    <property type="component" value="Unassembled WGS sequence"/>
</dbReference>
<dbReference type="GeneID" id="19465816"/>
<evidence type="ECO:0008006" key="8">
    <source>
        <dbReference type="Google" id="ProtNLM"/>
    </source>
</evidence>
<evidence type="ECO:0000256" key="1">
    <source>
        <dbReference type="ARBA" id="ARBA00022723"/>
    </source>
</evidence>
<gene>
    <name evidence="6" type="ORF">GLAREA_06763</name>
</gene>
<dbReference type="eggNOG" id="ENOG502SIAJ">
    <property type="taxonomic scope" value="Eukaryota"/>
</dbReference>
<keyword evidence="2" id="KW-0862">Zinc</keyword>
<dbReference type="GO" id="GO:0046872">
    <property type="term" value="F:metal ion binding"/>
    <property type="evidence" value="ECO:0007669"/>
    <property type="project" value="UniProtKB-KW"/>
</dbReference>
<reference evidence="6 7" key="1">
    <citation type="journal article" date="2013" name="BMC Genomics">
        <title>Genomics-driven discovery of the pneumocandin biosynthetic gene cluster in the fungus Glarea lozoyensis.</title>
        <authorList>
            <person name="Chen L."/>
            <person name="Yue Q."/>
            <person name="Zhang X."/>
            <person name="Xiang M."/>
            <person name="Wang C."/>
            <person name="Li S."/>
            <person name="Che Y."/>
            <person name="Ortiz-Lopez F.J."/>
            <person name="Bills G.F."/>
            <person name="Liu X."/>
            <person name="An Z."/>
        </authorList>
    </citation>
    <scope>NUCLEOTIDE SEQUENCE [LARGE SCALE GENOMIC DNA]</scope>
    <source>
        <strain evidence="7">ATCC 20868 / MF5171</strain>
    </source>
</reference>
<evidence type="ECO:0000256" key="4">
    <source>
        <dbReference type="ARBA" id="ARBA00023163"/>
    </source>
</evidence>
<organism evidence="6 7">
    <name type="scientific">Glarea lozoyensis (strain ATCC 20868 / MF5171)</name>
    <dbReference type="NCBI Taxonomy" id="1116229"/>
    <lineage>
        <taxon>Eukaryota</taxon>
        <taxon>Fungi</taxon>
        <taxon>Dikarya</taxon>
        <taxon>Ascomycota</taxon>
        <taxon>Pezizomycotina</taxon>
        <taxon>Leotiomycetes</taxon>
        <taxon>Helotiales</taxon>
        <taxon>Helotiaceae</taxon>
        <taxon>Glarea</taxon>
    </lineage>
</organism>
<dbReference type="EMBL" id="KE145357">
    <property type="protein sequence ID" value="EPE33750.1"/>
    <property type="molecule type" value="Genomic_DNA"/>
</dbReference>
<evidence type="ECO:0000256" key="5">
    <source>
        <dbReference type="ARBA" id="ARBA00023242"/>
    </source>
</evidence>
<dbReference type="HOGENOM" id="CLU_044368_2_0_1"/>
<dbReference type="OMA" id="KNVRMEC"/>
<evidence type="ECO:0000256" key="3">
    <source>
        <dbReference type="ARBA" id="ARBA00023015"/>
    </source>
</evidence>
<name>S3D7M4_GLAL2</name>
<accession>S3D7M4</accession>
<dbReference type="AlphaFoldDB" id="S3D7M4"/>
<proteinExistence type="predicted"/>
<keyword evidence="5" id="KW-0539">Nucleus</keyword>
<keyword evidence="3" id="KW-0805">Transcription regulation</keyword>
<keyword evidence="7" id="KW-1185">Reference proteome</keyword>
<keyword evidence="1" id="KW-0479">Metal-binding</keyword>
<protein>
    <recommendedName>
        <fullName evidence="8">Transcription factor domain-containing protein</fullName>
    </recommendedName>
</protein>
<sequence length="453" mass="50809">MDTTVGLEESPECSRCISKAIECRYPANTPKATELRVENHDNAPIEREDAVIHMTAGNPSVDNLQNSSEDCNMIQDGTLVTPDLDFANLGEEYLDGNEPGIDFSDFINPQTHDPDLALETLSSVHYSTPSTTQTTQQLQDLFSTTSSIPRAPSTIIRLLLHRPKMQTGAQRIANLILHNLKSYPLMMLRYNTLPPFIHASLVSSDVEDINMEPLSNCISMVHMISSGVRGSRMLFWNNVRMECERFSSEYLRMNKWQVLAAMQALSIYVLIRLDEGETDNNNFDFLLITTVIVIAQQFGRTDATCHMQCVGCDNGLESSWREWIFKESRRRMAVVYRVVNMLIYFEPAAMCDMPTDLILAPLPAKKQLWEASDEFAWKVESQREPGIQTSFGLAADGELVKLGDDRLSCSDAWVSNQTLDARASSRNVGRWEEWCAGIDGFGGLVMLAASLIV</sequence>
<evidence type="ECO:0000313" key="6">
    <source>
        <dbReference type="EMBL" id="EPE33750.1"/>
    </source>
</evidence>
<dbReference type="RefSeq" id="XP_008078902.1">
    <property type="nucleotide sequence ID" value="XM_008080711.1"/>
</dbReference>
<dbReference type="OrthoDB" id="5423818at2759"/>
<dbReference type="KEGG" id="glz:GLAREA_06763"/>